<dbReference type="EMBL" id="CP052842">
    <property type="protein sequence ID" value="QJP88609.1"/>
    <property type="molecule type" value="Genomic_DNA"/>
</dbReference>
<keyword evidence="4 5" id="KW-0002">3D-structure</keyword>
<evidence type="ECO:0000313" key="2">
    <source>
        <dbReference type="EMBL" id="QJP88609.1"/>
    </source>
</evidence>
<proteinExistence type="evidence at protein level"/>
<dbReference type="EMBL" id="CP052842">
    <property type="protein sequence ID" value="QJP88848.1"/>
    <property type="molecule type" value="Genomic_DNA"/>
</dbReference>
<dbReference type="AlphaFoldDB" id="A0A6M3ZC28"/>
<dbReference type="KEGG" id="bsu:BSU21220"/>
<dbReference type="RefSeq" id="WP_004399252.1">
    <property type="nucleotide sequence ID" value="NC_000964.3"/>
</dbReference>
<dbReference type="OrthoDB" id="2402258at2"/>
<feature type="region of interest" description="Disordered" evidence="1">
    <location>
        <begin position="238"/>
        <end position="265"/>
    </location>
</feature>
<feature type="compositionally biased region" description="Polar residues" evidence="1">
    <location>
        <begin position="249"/>
        <end position="265"/>
    </location>
</feature>
<dbReference type="PDB" id="9JGH">
    <property type="method" value="EM"/>
    <property type="resolution" value="3.70 A"/>
    <property type="chains" value="A/B/C/D/E/F/G/H/I/J/K/L/M/N/O=4-265"/>
</dbReference>
<accession>A0A6M3ZC28</accession>
<reference evidence="2" key="1">
    <citation type="submission" date="2020-04" db="EMBL/GenBank/DDBJ databases">
        <title>Phage recombination drives evolution of spore-forming Bacilli.</title>
        <authorList>
            <person name="Dragos A."/>
            <person name="Kovacs A.T."/>
        </authorList>
    </citation>
    <scope>NUCLEOTIDE SEQUENCE</scope>
    <source>
        <strain evidence="2">168</strain>
    </source>
</reference>
<sequence>MAKQTVIHEVGKITAKRLSDNKVIASGVTQMTQFSQQVQQDFLKGGWGNRDLYVINSSKEVSGNVRNAFFDLDFMAMQQGVKIENETISVWEDESLTVSDTGTVILSYLPLSKVSLTNEDGDQIEVDAASKTVTVPDTFATKGEALAVHYQIEVEAETVEINGEKFSENYYFEIHTIEYDPKTSKIYSDLYIQLPKVNFSGEADMSFEAGNAYTPEIGYRALADNNGKIGNFARVKRKADGTKGVVTSDEGTGSSQSSDLGGTTE</sequence>
<protein>
    <submittedName>
        <fullName evidence="2">Uncharacterized protein</fullName>
    </submittedName>
</protein>
<evidence type="ECO:0007829" key="5">
    <source>
        <dbReference type="PDB" id="9JGI"/>
    </source>
</evidence>
<evidence type="ECO:0007829" key="4">
    <source>
        <dbReference type="PDB" id="9JGH"/>
    </source>
</evidence>
<organism evidence="2">
    <name type="scientific">Bacillus subtilis (strain 168)</name>
    <dbReference type="NCBI Taxonomy" id="224308"/>
    <lineage>
        <taxon>Bacteria</taxon>
        <taxon>Bacillati</taxon>
        <taxon>Bacillota</taxon>
        <taxon>Bacilli</taxon>
        <taxon>Bacillales</taxon>
        <taxon>Bacillaceae</taxon>
        <taxon>Bacillus</taxon>
    </lineage>
</organism>
<evidence type="ECO:0000256" key="1">
    <source>
        <dbReference type="SAM" id="MobiDB-lite"/>
    </source>
</evidence>
<evidence type="ECO:0000313" key="3">
    <source>
        <dbReference type="EMBL" id="QJP88848.1"/>
    </source>
</evidence>
<dbReference type="PDB" id="9JGI">
    <property type="method" value="EM"/>
    <property type="resolution" value="3.50 A"/>
    <property type="chains" value="A/B/C/D/E/F/G/H/I/J/K/L/M/N/O=4-265"/>
</dbReference>
<dbReference type="SMR" id="A0A6M3ZC28"/>
<reference evidence="4 5" key="2">
    <citation type="submission" date="2024-09" db="PDB data bank">
        <title>Pentameric Assembly Architecture of the Tail Tube Protein in SPR Phages.</title>
        <authorList>
            <person name="Wang L."/>
            <person name="He Y."/>
            <person name="Zhu K."/>
            <person name="Cui S."/>
            <person name="Gao X."/>
            <person name="Shang K."/>
            <person name="Zhu H."/>
        </authorList>
    </citation>
    <scope>STRUCTURE BY ELECTRON MICROSCOPY (3.50 ANGSTROMS) OF 4-265</scope>
</reference>
<name>A0A6M3ZC28_BACSU</name>
<gene>
    <name evidence="2" type="ORF">HIR78_11465</name>
    <name evidence="3" type="ORF">HIR78_12810</name>
</gene>